<feature type="non-terminal residue" evidence="5">
    <location>
        <position position="1"/>
    </location>
</feature>
<gene>
    <name evidence="5" type="ORF">B1A_00421</name>
</gene>
<sequence>LTHPRRHPPASTPVAPLRDSGIHWLGEIPAHWETSKFTWSVFIIEGQVDPEVDPYVNMPLIAPNHVESGTGRLLSTETAADQGAISGKYLCRRGDVIYSKIRPALRKATLAVEDCLCSADMYPLRSREGMQPEFLLLFLLSEPFSTWAVLESNRVAMPKINREALSDIRIPVPPPDEQLGIARHIAEETAKLDRVRAATERT</sequence>
<proteinExistence type="inferred from homology"/>
<evidence type="ECO:0000256" key="1">
    <source>
        <dbReference type="ARBA" id="ARBA00010923"/>
    </source>
</evidence>
<keyword evidence="3" id="KW-0238">DNA-binding</keyword>
<reference evidence="5" key="2">
    <citation type="journal article" date="2014" name="ISME J.">
        <title>Microbial stratification in low pH oxic and suboxic macroscopic growths along an acid mine drainage.</title>
        <authorList>
            <person name="Mendez-Garcia C."/>
            <person name="Mesa V."/>
            <person name="Sprenger R.R."/>
            <person name="Richter M."/>
            <person name="Diez M.S."/>
            <person name="Solano J."/>
            <person name="Bargiela R."/>
            <person name="Golyshina O.V."/>
            <person name="Manteca A."/>
            <person name="Ramos J.L."/>
            <person name="Gallego J.R."/>
            <person name="Llorente I."/>
            <person name="Martins Dos Santos V.A."/>
            <person name="Jensen O.N."/>
            <person name="Pelaez A.I."/>
            <person name="Sanchez J."/>
            <person name="Ferrer M."/>
        </authorList>
    </citation>
    <scope>NUCLEOTIDE SEQUENCE</scope>
</reference>
<dbReference type="Pfam" id="PF01420">
    <property type="entry name" value="Methylase_S"/>
    <property type="match status" value="1"/>
</dbReference>
<dbReference type="InterPro" id="IPR044946">
    <property type="entry name" value="Restrct_endonuc_typeI_TRD_sf"/>
</dbReference>
<feature type="domain" description="Type I restriction modification DNA specificity" evidence="4">
    <location>
        <begin position="87"/>
        <end position="183"/>
    </location>
</feature>
<evidence type="ECO:0000256" key="3">
    <source>
        <dbReference type="ARBA" id="ARBA00023125"/>
    </source>
</evidence>
<keyword evidence="2" id="KW-0680">Restriction system</keyword>
<dbReference type="PANTHER" id="PTHR43140">
    <property type="entry name" value="TYPE-1 RESTRICTION ENZYME ECOKI SPECIFICITY PROTEIN"/>
    <property type="match status" value="1"/>
</dbReference>
<comment type="caution">
    <text evidence="5">The sequence shown here is derived from an EMBL/GenBank/DDBJ whole genome shotgun (WGS) entry which is preliminary data.</text>
</comment>
<dbReference type="PANTHER" id="PTHR43140:SF1">
    <property type="entry name" value="TYPE I RESTRICTION ENZYME ECOKI SPECIFICITY SUBUNIT"/>
    <property type="match status" value="1"/>
</dbReference>
<dbReference type="InterPro" id="IPR000055">
    <property type="entry name" value="Restrct_endonuc_typeI_TRD"/>
</dbReference>
<feature type="non-terminal residue" evidence="5">
    <location>
        <position position="202"/>
    </location>
</feature>
<evidence type="ECO:0000313" key="5">
    <source>
        <dbReference type="EMBL" id="EQD80879.1"/>
    </source>
</evidence>
<dbReference type="SUPFAM" id="SSF116734">
    <property type="entry name" value="DNA methylase specificity domain"/>
    <property type="match status" value="1"/>
</dbReference>
<dbReference type="GO" id="GO:0009307">
    <property type="term" value="P:DNA restriction-modification system"/>
    <property type="evidence" value="ECO:0007669"/>
    <property type="project" value="UniProtKB-KW"/>
</dbReference>
<evidence type="ECO:0000256" key="2">
    <source>
        <dbReference type="ARBA" id="ARBA00022747"/>
    </source>
</evidence>
<dbReference type="EMBL" id="AUZX01000318">
    <property type="protein sequence ID" value="EQD80879.1"/>
    <property type="molecule type" value="Genomic_DNA"/>
</dbReference>
<protein>
    <submittedName>
        <fullName evidence="5">Restriction modification system DNA specificity subunit</fullName>
    </submittedName>
</protein>
<dbReference type="Gene3D" id="3.90.220.20">
    <property type="entry name" value="DNA methylase specificity domains"/>
    <property type="match status" value="1"/>
</dbReference>
<comment type="similarity">
    <text evidence="1">Belongs to the type-I restriction system S methylase family.</text>
</comment>
<dbReference type="InterPro" id="IPR051212">
    <property type="entry name" value="Type-I_RE_S_subunit"/>
</dbReference>
<organism evidence="5">
    <name type="scientific">mine drainage metagenome</name>
    <dbReference type="NCBI Taxonomy" id="410659"/>
    <lineage>
        <taxon>unclassified sequences</taxon>
        <taxon>metagenomes</taxon>
        <taxon>ecological metagenomes</taxon>
    </lineage>
</organism>
<reference evidence="5" key="1">
    <citation type="submission" date="2013-08" db="EMBL/GenBank/DDBJ databases">
        <authorList>
            <person name="Mendez C."/>
            <person name="Richter M."/>
            <person name="Ferrer M."/>
            <person name="Sanchez J."/>
        </authorList>
    </citation>
    <scope>NUCLEOTIDE SEQUENCE</scope>
</reference>
<evidence type="ECO:0000259" key="4">
    <source>
        <dbReference type="Pfam" id="PF01420"/>
    </source>
</evidence>
<accession>T1DHR1</accession>
<dbReference type="GO" id="GO:0003677">
    <property type="term" value="F:DNA binding"/>
    <property type="evidence" value="ECO:0007669"/>
    <property type="project" value="UniProtKB-KW"/>
</dbReference>
<name>T1DHR1_9ZZZZ</name>
<dbReference type="AlphaFoldDB" id="T1DHR1"/>